<organism evidence="11 12">
    <name type="scientific">Gossypium darwinii</name>
    <name type="common">Darwin's cotton</name>
    <name type="synonym">Gossypium barbadense var. darwinii</name>
    <dbReference type="NCBI Taxonomy" id="34276"/>
    <lineage>
        <taxon>Eukaryota</taxon>
        <taxon>Viridiplantae</taxon>
        <taxon>Streptophyta</taxon>
        <taxon>Embryophyta</taxon>
        <taxon>Tracheophyta</taxon>
        <taxon>Spermatophyta</taxon>
        <taxon>Magnoliopsida</taxon>
        <taxon>eudicotyledons</taxon>
        <taxon>Gunneridae</taxon>
        <taxon>Pentapetalae</taxon>
        <taxon>rosids</taxon>
        <taxon>malvids</taxon>
        <taxon>Malvales</taxon>
        <taxon>Malvaceae</taxon>
        <taxon>Malvoideae</taxon>
        <taxon>Gossypium</taxon>
    </lineage>
</organism>
<evidence type="ECO:0000256" key="2">
    <source>
        <dbReference type="ARBA" id="ARBA00022494"/>
    </source>
</evidence>
<evidence type="ECO:0000256" key="7">
    <source>
        <dbReference type="ARBA" id="ARBA00022991"/>
    </source>
</evidence>
<name>A0A5D2DY64_GOSDA</name>
<feature type="transmembrane region" description="Helical" evidence="10">
    <location>
        <begin position="143"/>
        <end position="167"/>
    </location>
</feature>
<keyword evidence="3" id="KW-0602">Photosynthesis</keyword>
<evidence type="ECO:0000256" key="10">
    <source>
        <dbReference type="SAM" id="Phobius"/>
    </source>
</evidence>
<evidence type="ECO:0000256" key="4">
    <source>
        <dbReference type="ARBA" id="ARBA00022640"/>
    </source>
</evidence>
<feature type="transmembrane region" description="Helical" evidence="10">
    <location>
        <begin position="111"/>
        <end position="131"/>
    </location>
</feature>
<evidence type="ECO:0000256" key="5">
    <source>
        <dbReference type="ARBA" id="ARBA00022692"/>
    </source>
</evidence>
<dbReference type="Gene3D" id="3.10.680.10">
    <property type="entry name" value="Photosystem II CP47 reaction center protein"/>
    <property type="match status" value="2"/>
</dbReference>
<evidence type="ECO:0000313" key="12">
    <source>
        <dbReference type="Proteomes" id="UP000323506"/>
    </source>
</evidence>
<feature type="transmembrane region" description="Helical" evidence="10">
    <location>
        <begin position="20"/>
        <end position="43"/>
    </location>
</feature>
<dbReference type="InterPro" id="IPR036001">
    <property type="entry name" value="PS_II_antenna-like_sf"/>
</dbReference>
<keyword evidence="12" id="KW-1185">Reference proteome</keyword>
<evidence type="ECO:0008006" key="13">
    <source>
        <dbReference type="Google" id="ProtNLM"/>
    </source>
</evidence>
<feature type="transmembrane region" description="Helical" evidence="10">
    <location>
        <begin position="78"/>
        <end position="99"/>
    </location>
</feature>
<comment type="subcellular location">
    <subcellularLocation>
        <location evidence="1">Membrane</location>
        <topology evidence="1">Multi-pass membrane protein</topology>
    </subcellularLocation>
</comment>
<gene>
    <name evidence="11" type="ORF">ES288_A13G103400v1</name>
</gene>
<proteinExistence type="predicted"/>
<dbReference type="AlphaFoldDB" id="A0A5D2DY64"/>
<keyword evidence="6 10" id="KW-1133">Transmembrane helix</keyword>
<dbReference type="EMBL" id="CM017700">
    <property type="protein sequence ID" value="TYG86043.1"/>
    <property type="molecule type" value="Genomic_DNA"/>
</dbReference>
<dbReference type="InterPro" id="IPR000932">
    <property type="entry name" value="PS_antenna-like"/>
</dbReference>
<feature type="transmembrane region" description="Helical" evidence="10">
    <location>
        <begin position="187"/>
        <end position="210"/>
    </location>
</feature>
<evidence type="ECO:0000256" key="6">
    <source>
        <dbReference type="ARBA" id="ARBA00022989"/>
    </source>
</evidence>
<sequence length="364" mass="40140">MGLPWYRVHTVVLNDLGRLLSVHIMHTALVAGWAGSMALYELAVFDPSDPVLNPMWRQGMFVIPFMTCLGITNSWGSWSVAGAHIVFSGLCFLAAIWHWRTGKPSLDLPKIFGIHLFLLGVACFGFGAFHVTGLYDMEGFDPFVPGGIASHHIAAGTLGILAGLFHLSVRPPQRLYKGLRMGNIETVLSSSIVAVFFAAFVVAGTIYAGLAKNQSLSEARAGSMDNKDGIAVGWLGHPIFRDKDGRELFILSVTVEFYGGEFNGVSYSDPATVKKYARHAQLGENFELDRATLKSDGVFRSSPRGWFTFGHASFALLFFFGHIWHGARTLFRDVFFDIDPDLDAQVEFGAFQKLRDPTTRRQVV</sequence>
<dbReference type="Proteomes" id="UP000323506">
    <property type="component" value="Chromosome A13"/>
</dbReference>
<keyword evidence="4" id="KW-0934">Plastid</keyword>
<evidence type="ECO:0000256" key="3">
    <source>
        <dbReference type="ARBA" id="ARBA00022531"/>
    </source>
</evidence>
<keyword evidence="2" id="KW-0148">Chlorophyll</keyword>
<reference evidence="11 12" key="1">
    <citation type="submission" date="2019-06" db="EMBL/GenBank/DDBJ databases">
        <title>WGS assembly of Gossypium darwinii.</title>
        <authorList>
            <person name="Chen Z.J."/>
            <person name="Sreedasyam A."/>
            <person name="Ando A."/>
            <person name="Song Q."/>
            <person name="De L."/>
            <person name="Hulse-Kemp A."/>
            <person name="Ding M."/>
            <person name="Ye W."/>
            <person name="Kirkbride R."/>
            <person name="Jenkins J."/>
            <person name="Plott C."/>
            <person name="Lovell J."/>
            <person name="Lin Y.-M."/>
            <person name="Vaughn R."/>
            <person name="Liu B."/>
            <person name="Li W."/>
            <person name="Simpson S."/>
            <person name="Scheffler B."/>
            <person name="Saski C."/>
            <person name="Grover C."/>
            <person name="Hu G."/>
            <person name="Conover J."/>
            <person name="Carlson J."/>
            <person name="Shu S."/>
            <person name="Boston L."/>
            <person name="Williams M."/>
            <person name="Peterson D."/>
            <person name="Mcgee K."/>
            <person name="Jones D."/>
            <person name="Wendel J."/>
            <person name="Stelly D."/>
            <person name="Grimwood J."/>
            <person name="Schmutz J."/>
        </authorList>
    </citation>
    <scope>NUCLEOTIDE SEQUENCE [LARGE SCALE GENOMIC DNA]</scope>
    <source>
        <strain evidence="11">1808015.09</strain>
    </source>
</reference>
<dbReference type="GO" id="GO:0009767">
    <property type="term" value="P:photosynthetic electron transport chain"/>
    <property type="evidence" value="ECO:0007669"/>
    <property type="project" value="InterPro"/>
</dbReference>
<dbReference type="SUPFAM" id="SSF161077">
    <property type="entry name" value="Photosystem II antenna protein-like"/>
    <property type="match status" value="1"/>
</dbReference>
<keyword evidence="8 10" id="KW-0472">Membrane</keyword>
<dbReference type="GO" id="GO:0009523">
    <property type="term" value="C:photosystem II"/>
    <property type="evidence" value="ECO:0007669"/>
    <property type="project" value="UniProtKB-KW"/>
</dbReference>
<dbReference type="Pfam" id="PF00421">
    <property type="entry name" value="PSII"/>
    <property type="match status" value="2"/>
</dbReference>
<evidence type="ECO:0000256" key="8">
    <source>
        <dbReference type="ARBA" id="ARBA00023136"/>
    </source>
</evidence>
<keyword evidence="7" id="KW-0157">Chromophore</keyword>
<evidence type="ECO:0000256" key="1">
    <source>
        <dbReference type="ARBA" id="ARBA00004141"/>
    </source>
</evidence>
<protein>
    <recommendedName>
        <fullName evidence="13">Photosystem II CP47 reaction center protein</fullName>
    </recommendedName>
</protein>
<keyword evidence="9" id="KW-0604">Photosystem II</keyword>
<keyword evidence="5 10" id="KW-0812">Transmembrane</keyword>
<accession>A0A5D2DY64</accession>
<feature type="transmembrane region" description="Helical" evidence="10">
    <location>
        <begin position="305"/>
        <end position="324"/>
    </location>
</feature>
<evidence type="ECO:0000313" key="11">
    <source>
        <dbReference type="EMBL" id="TYG86043.1"/>
    </source>
</evidence>
<dbReference type="GO" id="GO:0016168">
    <property type="term" value="F:chlorophyll binding"/>
    <property type="evidence" value="ECO:0007669"/>
    <property type="project" value="UniProtKB-KW"/>
</dbReference>
<evidence type="ECO:0000256" key="9">
    <source>
        <dbReference type="ARBA" id="ARBA00023276"/>
    </source>
</evidence>